<evidence type="ECO:0000259" key="5">
    <source>
        <dbReference type="PROSITE" id="PS51063"/>
    </source>
</evidence>
<dbReference type="InterPro" id="IPR000595">
    <property type="entry name" value="cNMP-bd_dom"/>
</dbReference>
<dbReference type="RefSeq" id="WP_091173321.1">
    <property type="nucleotide sequence ID" value="NZ_FNCG01000016.1"/>
</dbReference>
<dbReference type="InterPro" id="IPR018490">
    <property type="entry name" value="cNMP-bd_dom_sf"/>
</dbReference>
<dbReference type="SMART" id="SM00100">
    <property type="entry name" value="cNMP"/>
    <property type="match status" value="1"/>
</dbReference>
<accession>A0A1G8HXT6</accession>
<dbReference type="Pfam" id="PF00027">
    <property type="entry name" value="cNMP_binding"/>
    <property type="match status" value="1"/>
</dbReference>
<feature type="domain" description="HTH crp-type" evidence="5">
    <location>
        <begin position="149"/>
        <end position="220"/>
    </location>
</feature>
<evidence type="ECO:0000256" key="1">
    <source>
        <dbReference type="ARBA" id="ARBA00023015"/>
    </source>
</evidence>
<evidence type="ECO:0000259" key="4">
    <source>
        <dbReference type="PROSITE" id="PS50042"/>
    </source>
</evidence>
<dbReference type="SUPFAM" id="SSF51206">
    <property type="entry name" value="cAMP-binding domain-like"/>
    <property type="match status" value="1"/>
</dbReference>
<dbReference type="Gene3D" id="1.10.10.10">
    <property type="entry name" value="Winged helix-like DNA-binding domain superfamily/Winged helix DNA-binding domain"/>
    <property type="match status" value="1"/>
</dbReference>
<dbReference type="PROSITE" id="PS50042">
    <property type="entry name" value="CNMP_BINDING_3"/>
    <property type="match status" value="1"/>
</dbReference>
<dbReference type="STRING" id="551996.SAMN05192573_11660"/>
<protein>
    <submittedName>
        <fullName evidence="6">CRP/FNR family transcriptional regulator, anaerobic regulatory protein</fullName>
    </submittedName>
</protein>
<sequence length="233" mass="26394">MAKNKDKCDLGTCFLCTHCLPDWIPAISAARKNIIVKKGQQIFKEGDPVTGIYFVYSGTVKVHKKWDKEKELILRFAREGDIVGHLGLGSTEFYPVSATAIKAGIICYIEMPFFESTLQVNNNFVIKLMRFFANELQESEKRMRNLAHMPVKGRVAQAFISLKNKFGLNEQGFINIELTRQDLASFTGAAYESLFRTINDFIDEEIIEISGKSIRIKNEATLLKLTEEEQQAG</sequence>
<gene>
    <name evidence="6" type="ORF">SAMN05192573_11660</name>
</gene>
<keyword evidence="1" id="KW-0805">Transcription regulation</keyword>
<dbReference type="SUPFAM" id="SSF46785">
    <property type="entry name" value="Winged helix' DNA-binding domain"/>
    <property type="match status" value="1"/>
</dbReference>
<keyword evidence="2" id="KW-0238">DNA-binding</keyword>
<dbReference type="PANTHER" id="PTHR24567:SF28">
    <property type="entry name" value="LISTERIOLYSIN REGULATORY PROTEIN"/>
    <property type="match status" value="1"/>
</dbReference>
<keyword evidence="3" id="KW-0804">Transcription</keyword>
<dbReference type="InterPro" id="IPR036388">
    <property type="entry name" value="WH-like_DNA-bd_sf"/>
</dbReference>
<organism evidence="6 7">
    <name type="scientific">Mucilaginibacter gossypii</name>
    <dbReference type="NCBI Taxonomy" id="551996"/>
    <lineage>
        <taxon>Bacteria</taxon>
        <taxon>Pseudomonadati</taxon>
        <taxon>Bacteroidota</taxon>
        <taxon>Sphingobacteriia</taxon>
        <taxon>Sphingobacteriales</taxon>
        <taxon>Sphingobacteriaceae</taxon>
        <taxon>Mucilaginibacter</taxon>
    </lineage>
</organism>
<dbReference type="GO" id="GO:0005829">
    <property type="term" value="C:cytosol"/>
    <property type="evidence" value="ECO:0007669"/>
    <property type="project" value="TreeGrafter"/>
</dbReference>
<dbReference type="Proteomes" id="UP000199705">
    <property type="component" value="Unassembled WGS sequence"/>
</dbReference>
<dbReference type="GO" id="GO:0003677">
    <property type="term" value="F:DNA binding"/>
    <property type="evidence" value="ECO:0007669"/>
    <property type="project" value="UniProtKB-KW"/>
</dbReference>
<dbReference type="CDD" id="cd00038">
    <property type="entry name" value="CAP_ED"/>
    <property type="match status" value="1"/>
</dbReference>
<dbReference type="InterPro" id="IPR036390">
    <property type="entry name" value="WH_DNA-bd_sf"/>
</dbReference>
<feature type="domain" description="Cyclic nucleotide-binding" evidence="4">
    <location>
        <begin position="36"/>
        <end position="101"/>
    </location>
</feature>
<keyword evidence="7" id="KW-1185">Reference proteome</keyword>
<dbReference type="GO" id="GO:0003700">
    <property type="term" value="F:DNA-binding transcription factor activity"/>
    <property type="evidence" value="ECO:0007669"/>
    <property type="project" value="TreeGrafter"/>
</dbReference>
<dbReference type="EMBL" id="FNCG01000016">
    <property type="protein sequence ID" value="SDI11417.1"/>
    <property type="molecule type" value="Genomic_DNA"/>
</dbReference>
<reference evidence="7" key="1">
    <citation type="submission" date="2016-10" db="EMBL/GenBank/DDBJ databases">
        <authorList>
            <person name="Varghese N."/>
            <person name="Submissions S."/>
        </authorList>
    </citation>
    <scope>NUCLEOTIDE SEQUENCE [LARGE SCALE GENOMIC DNA]</scope>
    <source>
        <strain evidence="7">Gh-67</strain>
    </source>
</reference>
<name>A0A1G8HXT6_9SPHI</name>
<dbReference type="PANTHER" id="PTHR24567">
    <property type="entry name" value="CRP FAMILY TRANSCRIPTIONAL REGULATORY PROTEIN"/>
    <property type="match status" value="1"/>
</dbReference>
<dbReference type="AlphaFoldDB" id="A0A1G8HXT6"/>
<evidence type="ECO:0000313" key="7">
    <source>
        <dbReference type="Proteomes" id="UP000199705"/>
    </source>
</evidence>
<evidence type="ECO:0000313" key="6">
    <source>
        <dbReference type="EMBL" id="SDI11417.1"/>
    </source>
</evidence>
<dbReference type="InterPro" id="IPR050397">
    <property type="entry name" value="Env_Response_Regulators"/>
</dbReference>
<dbReference type="Gene3D" id="2.60.120.10">
    <property type="entry name" value="Jelly Rolls"/>
    <property type="match status" value="1"/>
</dbReference>
<dbReference type="Pfam" id="PF13545">
    <property type="entry name" value="HTH_Crp_2"/>
    <property type="match status" value="1"/>
</dbReference>
<dbReference type="SMART" id="SM00419">
    <property type="entry name" value="HTH_CRP"/>
    <property type="match status" value="1"/>
</dbReference>
<evidence type="ECO:0000256" key="2">
    <source>
        <dbReference type="ARBA" id="ARBA00023125"/>
    </source>
</evidence>
<proteinExistence type="predicted"/>
<dbReference type="InterPro" id="IPR012318">
    <property type="entry name" value="HTH_CRP"/>
</dbReference>
<evidence type="ECO:0000256" key="3">
    <source>
        <dbReference type="ARBA" id="ARBA00023163"/>
    </source>
</evidence>
<dbReference type="InterPro" id="IPR014710">
    <property type="entry name" value="RmlC-like_jellyroll"/>
</dbReference>
<dbReference type="PROSITE" id="PS51063">
    <property type="entry name" value="HTH_CRP_2"/>
    <property type="match status" value="1"/>
</dbReference>